<accession>A0A081PFX8</accession>
<proteinExistence type="predicted"/>
<dbReference type="AlphaFoldDB" id="A0A081PFX8"/>
<organism evidence="1 2">
    <name type="scientific">Pedobacter antarcticus 4BY</name>
    <dbReference type="NCBI Taxonomy" id="1358423"/>
    <lineage>
        <taxon>Bacteria</taxon>
        <taxon>Pseudomonadati</taxon>
        <taxon>Bacteroidota</taxon>
        <taxon>Sphingobacteriia</taxon>
        <taxon>Sphingobacteriales</taxon>
        <taxon>Sphingobacteriaceae</taxon>
        <taxon>Pedobacter</taxon>
    </lineage>
</organism>
<sequence length="72" mass="8277">MECFQYFKIISIDLVVYFYIFDPVIKNTGYTYKERLREWPCNVLATSAPAAGMKGANSSSERRNISNVVYPV</sequence>
<reference evidence="1 2" key="1">
    <citation type="journal article" date="1992" name="Int. J. Syst. Bacteriol.">
        <title>Sphingobacterium antarcticus sp. nov. a Psychrotrophic Bacterium from the Soils of Schirmacher Oasis, Antarctica.</title>
        <authorList>
            <person name="Shivaji S."/>
            <person name="Ray M.K."/>
            <person name="Rao N.S."/>
            <person name="Saiserr L."/>
            <person name="Jagannadham M.V."/>
            <person name="Kumar G.S."/>
            <person name="Reddy G."/>
            <person name="Bhargava P.M."/>
        </authorList>
    </citation>
    <scope>NUCLEOTIDE SEQUENCE [LARGE SCALE GENOMIC DNA]</scope>
    <source>
        <strain evidence="1 2">4BY</strain>
    </source>
</reference>
<dbReference type="EMBL" id="JNFF01000069">
    <property type="protein sequence ID" value="KEQ29601.1"/>
    <property type="molecule type" value="Genomic_DNA"/>
</dbReference>
<name>A0A081PFX8_9SPHI</name>
<comment type="caution">
    <text evidence="1">The sequence shown here is derived from an EMBL/GenBank/DDBJ whole genome shotgun (WGS) entry which is preliminary data.</text>
</comment>
<dbReference type="Proteomes" id="UP000028007">
    <property type="component" value="Unassembled WGS sequence"/>
</dbReference>
<evidence type="ECO:0000313" key="1">
    <source>
        <dbReference type="EMBL" id="KEQ29601.1"/>
    </source>
</evidence>
<protein>
    <submittedName>
        <fullName evidence="1">Uncharacterized protein</fullName>
    </submittedName>
</protein>
<gene>
    <name evidence="1" type="ORF">N180_17320</name>
</gene>
<evidence type="ECO:0000313" key="2">
    <source>
        <dbReference type="Proteomes" id="UP000028007"/>
    </source>
</evidence>
<keyword evidence="2" id="KW-1185">Reference proteome</keyword>